<feature type="compositionally biased region" description="Basic and acidic residues" evidence="1">
    <location>
        <begin position="125"/>
        <end position="142"/>
    </location>
</feature>
<proteinExistence type="predicted"/>
<feature type="region of interest" description="Disordered" evidence="1">
    <location>
        <begin position="31"/>
        <end position="82"/>
    </location>
</feature>
<accession>A0A9Q0L1G7</accession>
<evidence type="ECO:0000256" key="1">
    <source>
        <dbReference type="SAM" id="MobiDB-lite"/>
    </source>
</evidence>
<name>A0A9Q0L1G7_9MAGN</name>
<reference evidence="3" key="1">
    <citation type="journal article" date="2023" name="Plant J.">
        <title>The genome of the king protea, Protea cynaroides.</title>
        <authorList>
            <person name="Chang J."/>
            <person name="Duong T.A."/>
            <person name="Schoeman C."/>
            <person name="Ma X."/>
            <person name="Roodt D."/>
            <person name="Barker N."/>
            <person name="Li Z."/>
            <person name="Van de Peer Y."/>
            <person name="Mizrachi E."/>
        </authorList>
    </citation>
    <scope>NUCLEOTIDE SEQUENCE</scope>
    <source>
        <tissue evidence="3">Young leaves</tissue>
    </source>
</reference>
<feature type="region of interest" description="Disordered" evidence="1">
    <location>
        <begin position="636"/>
        <end position="691"/>
    </location>
</feature>
<gene>
    <name evidence="3" type="ORF">NE237_031118</name>
</gene>
<dbReference type="Pfam" id="PF13890">
    <property type="entry name" value="Rab3-GTPase_cat"/>
    <property type="match status" value="1"/>
</dbReference>
<dbReference type="Proteomes" id="UP001141806">
    <property type="component" value="Unassembled WGS sequence"/>
</dbReference>
<feature type="region of interest" description="Disordered" evidence="1">
    <location>
        <begin position="459"/>
        <end position="486"/>
    </location>
</feature>
<feature type="region of interest" description="Disordered" evidence="1">
    <location>
        <begin position="125"/>
        <end position="150"/>
    </location>
</feature>
<feature type="compositionally biased region" description="Basic and acidic residues" evidence="1">
    <location>
        <begin position="47"/>
        <end position="57"/>
    </location>
</feature>
<feature type="compositionally biased region" description="Basic and acidic residues" evidence="1">
    <location>
        <begin position="644"/>
        <end position="655"/>
    </location>
</feature>
<keyword evidence="4" id="KW-1185">Reference proteome</keyword>
<dbReference type="EMBL" id="JAMYWD010000001">
    <property type="protein sequence ID" value="KAJ4980281.1"/>
    <property type="molecule type" value="Genomic_DNA"/>
</dbReference>
<evidence type="ECO:0000313" key="3">
    <source>
        <dbReference type="EMBL" id="KAJ4980281.1"/>
    </source>
</evidence>
<protein>
    <recommendedName>
        <fullName evidence="2">Rab3GAP catalytic subunit conserved domain-containing protein</fullName>
    </recommendedName>
</protein>
<dbReference type="PANTHER" id="PTHR21422:SF10">
    <property type="entry name" value="RAB3 GTPASE-ACTIVATING PROTEIN CATALYTIC SUBUNIT"/>
    <property type="match status" value="1"/>
</dbReference>
<sequence length="691" mass="77012">MESTSLVSKARTAFHSAAAKAEKVLTDIKSDLKTDRETDGQTQFQKSPREFGEHEPISIKNVASSDESEQAKRKPALSRRRQDWQDRLKIITKGKSGVQDKDRFENLNLAALSLDEYLDRMEAGDVSEGKVSERGSNVREDTNAAGTPRIPPASAVKQLAIAVETGKTFKSMKDLLASARDSSPVKERASLSFSAVKSLVLREKDEKLTSQFVDDEILSLINVLFDAEGHFPRRKDASDSTTVIASSLPRDVHAAPPEGFVVRLSEVIGTFKTLRKMALFWCRVVDELRRRWSEGQPVRGVPLDEGPDLNSCLLHQQLQVINSCISRKQRRSAATELLDLILRDANPDVEQSVDSHVMVSSGPVLYARSSSGDPVLRLGADRPSENLTMLETGEPVYSPVTQEGPILTEDLIKETEEFVLRTGSVGAGCSQLLSDMQAFKAANPGCILEDFVRWHSPPDWNEAEPSNEITDSFDEGDPSSKRGQLSTRMQKEGNLWRELWETAKPLPAVKQAPLFDEDLAVESILNFLEDIPPSELFKQLFLSLLCSGFVIAEATLSTNSNFSKPFYECKDYIIATCQQNIWSDNIDDLLQVYETVETILIHPEDGLKIIEHAEETSLSEPKRRFKKLSLNFGGKDGNFLRRPASKDQKKSEENPTRQVFSNLFAKKPPKGATTLQTDTPPCLDENEWTVV</sequence>
<comment type="caution">
    <text evidence="3">The sequence shown here is derived from an EMBL/GenBank/DDBJ whole genome shotgun (WGS) entry which is preliminary data.</text>
</comment>
<evidence type="ECO:0000259" key="2">
    <source>
        <dbReference type="Pfam" id="PF13890"/>
    </source>
</evidence>
<dbReference type="InterPro" id="IPR026147">
    <property type="entry name" value="Rab3GAP1_conserved"/>
</dbReference>
<evidence type="ECO:0000313" key="4">
    <source>
        <dbReference type="Proteomes" id="UP001141806"/>
    </source>
</evidence>
<dbReference type="PANTHER" id="PTHR21422">
    <property type="entry name" value="RAB3 GTPASE-ACTIVATING PROTEIN CATALYTIC SUBUNIT"/>
    <property type="match status" value="1"/>
</dbReference>
<dbReference type="AlphaFoldDB" id="A0A9Q0L1G7"/>
<dbReference type="OrthoDB" id="5391403at2759"/>
<dbReference type="InterPro" id="IPR045700">
    <property type="entry name" value="Rab3GAP1"/>
</dbReference>
<organism evidence="3 4">
    <name type="scientific">Protea cynaroides</name>
    <dbReference type="NCBI Taxonomy" id="273540"/>
    <lineage>
        <taxon>Eukaryota</taxon>
        <taxon>Viridiplantae</taxon>
        <taxon>Streptophyta</taxon>
        <taxon>Embryophyta</taxon>
        <taxon>Tracheophyta</taxon>
        <taxon>Spermatophyta</taxon>
        <taxon>Magnoliopsida</taxon>
        <taxon>Proteales</taxon>
        <taxon>Proteaceae</taxon>
        <taxon>Protea</taxon>
    </lineage>
</organism>
<feature type="domain" description="Rab3GAP catalytic subunit conserved" evidence="2">
    <location>
        <begin position="377"/>
        <end position="529"/>
    </location>
</feature>
<dbReference type="GO" id="GO:0005096">
    <property type="term" value="F:GTPase activator activity"/>
    <property type="evidence" value="ECO:0007669"/>
    <property type="project" value="InterPro"/>
</dbReference>